<reference evidence="1 2" key="1">
    <citation type="submission" date="2016-11" db="EMBL/GenBank/DDBJ databases">
        <title>Paenibacillus species isolates.</title>
        <authorList>
            <person name="Beno S.M."/>
        </authorList>
    </citation>
    <scope>NUCLEOTIDE SEQUENCE [LARGE SCALE GENOMIC DNA]</scope>
    <source>
        <strain evidence="1 2">FSL R5-0378</strain>
    </source>
</reference>
<sequence>MTKLMLRSKEVRSVFQLLGDHENDISYSVAWGLSQCSSFLKVFLEEVLNWQGEVADVEIRMQQYDQGKGYTDIEIEMAPHFHLIIEAKRGWNLPDYTQLYKYATRASFLQSACQTKRLLVLSECSKEYAVSRLPDDVNGFPVEVISWRDVYQYATESHNHSNHAEKRLLQELNYYLGSLMTMQKQDSNLVYVVSLANGSPLGWDLSWKEIVNTKLRYFHPVGGNGWPKEPPNYIAFRYEGKLQSIHHIDNYEIVTNMSKIFPEAKDEEWGPSFVYHLGPAFSPTKEVKTGSIYPSGRVWCILDTLFTSDTISEARDLTKARLNI</sequence>
<proteinExistence type="predicted"/>
<name>A0A1R1E645_9BACL</name>
<accession>A0A1R1E645</accession>
<gene>
    <name evidence="1" type="ORF">BK138_32220</name>
</gene>
<comment type="caution">
    <text evidence="1">The sequence shown here is derived from an EMBL/GenBank/DDBJ whole genome shotgun (WGS) entry which is preliminary data.</text>
</comment>
<evidence type="ECO:0008006" key="3">
    <source>
        <dbReference type="Google" id="ProtNLM"/>
    </source>
</evidence>
<organism evidence="1 2">
    <name type="scientific">Paenibacillus rhizosphaerae</name>
    <dbReference type="NCBI Taxonomy" id="297318"/>
    <lineage>
        <taxon>Bacteria</taxon>
        <taxon>Bacillati</taxon>
        <taxon>Bacillota</taxon>
        <taxon>Bacilli</taxon>
        <taxon>Bacillales</taxon>
        <taxon>Paenibacillaceae</taxon>
        <taxon>Paenibacillus</taxon>
    </lineage>
</organism>
<dbReference type="STRING" id="297318.BK138_32220"/>
<evidence type="ECO:0000313" key="2">
    <source>
        <dbReference type="Proteomes" id="UP000187172"/>
    </source>
</evidence>
<dbReference type="RefSeq" id="WP_076176368.1">
    <property type="nucleotide sequence ID" value="NZ_MRTP01000018.1"/>
</dbReference>
<evidence type="ECO:0000313" key="1">
    <source>
        <dbReference type="EMBL" id="OMF47303.1"/>
    </source>
</evidence>
<dbReference type="AlphaFoldDB" id="A0A1R1E645"/>
<dbReference type="Proteomes" id="UP000187172">
    <property type="component" value="Unassembled WGS sequence"/>
</dbReference>
<protein>
    <recommendedName>
        <fullName evidence="3">PD-(D/E)XK nuclease superfamily protein</fullName>
    </recommendedName>
</protein>
<keyword evidence="2" id="KW-1185">Reference proteome</keyword>
<dbReference type="EMBL" id="MRTP01000018">
    <property type="protein sequence ID" value="OMF47303.1"/>
    <property type="molecule type" value="Genomic_DNA"/>
</dbReference>